<evidence type="ECO:0000313" key="12">
    <source>
        <dbReference type="Proteomes" id="UP000029223"/>
    </source>
</evidence>
<comment type="caution">
    <text evidence="11">The sequence shown here is derived from an EMBL/GenBank/DDBJ whole genome shotgun (WGS) entry which is preliminary data.</text>
</comment>
<dbReference type="PANTHER" id="PTHR30329:SF21">
    <property type="entry name" value="LIPOPROTEIN YIAD-RELATED"/>
    <property type="match status" value="1"/>
</dbReference>
<comment type="subcellular location">
    <subcellularLocation>
        <location evidence="1">Cell membrane</location>
        <topology evidence="1">Single-pass membrane protein</topology>
    </subcellularLocation>
</comment>
<evidence type="ECO:0000256" key="3">
    <source>
        <dbReference type="ARBA" id="ARBA00022475"/>
    </source>
</evidence>
<keyword evidence="3" id="KW-1003">Cell membrane</keyword>
<keyword evidence="11" id="KW-0966">Cell projection</keyword>
<reference evidence="12" key="2">
    <citation type="submission" date="2014-09" db="EMBL/GenBank/DDBJ databases">
        <authorList>
            <consortium name="NBRP consortium"/>
            <person name="Sawabe T."/>
            <person name="Meirelles P."/>
            <person name="Nakanishi M."/>
            <person name="Sayaka M."/>
            <person name="Hattori M."/>
            <person name="Ohkuma M."/>
        </authorList>
    </citation>
    <scope>NUCLEOTIDE SEQUENCE [LARGE SCALE GENOMIC DNA]</scope>
    <source>
        <strain evidence="12">JCM 19239</strain>
    </source>
</reference>
<keyword evidence="4 9" id="KW-0812">Transmembrane</keyword>
<dbReference type="Pfam" id="PF00691">
    <property type="entry name" value="OmpA"/>
    <property type="match status" value="1"/>
</dbReference>
<evidence type="ECO:0000256" key="5">
    <source>
        <dbReference type="ARBA" id="ARBA00022989"/>
    </source>
</evidence>
<gene>
    <name evidence="11" type="ORF">JCM19239_2509</name>
</gene>
<evidence type="ECO:0000313" key="11">
    <source>
        <dbReference type="EMBL" id="GAL27547.1"/>
    </source>
</evidence>
<dbReference type="EMBL" id="BBMS01000030">
    <property type="protein sequence ID" value="GAL27547.1"/>
    <property type="molecule type" value="Genomic_DNA"/>
</dbReference>
<evidence type="ECO:0000256" key="1">
    <source>
        <dbReference type="ARBA" id="ARBA00004162"/>
    </source>
</evidence>
<dbReference type="InterPro" id="IPR025713">
    <property type="entry name" value="MotB-like_N_dom"/>
</dbReference>
<evidence type="ECO:0000256" key="8">
    <source>
        <dbReference type="SAM" id="MobiDB-lite"/>
    </source>
</evidence>
<dbReference type="InterPro" id="IPR050330">
    <property type="entry name" value="Bact_OuterMem_StrucFunc"/>
</dbReference>
<evidence type="ECO:0000259" key="10">
    <source>
        <dbReference type="PROSITE" id="PS51123"/>
    </source>
</evidence>
<dbReference type="Proteomes" id="UP000029223">
    <property type="component" value="Unassembled WGS sequence"/>
</dbReference>
<feature type="region of interest" description="Disordered" evidence="8">
    <location>
        <begin position="287"/>
        <end position="322"/>
    </location>
</feature>
<dbReference type="Pfam" id="PF13677">
    <property type="entry name" value="MotB_plug"/>
    <property type="match status" value="1"/>
</dbReference>
<comment type="similarity">
    <text evidence="2">Belongs to the MotB family.</text>
</comment>
<sequence>MDQPIVFARKGRKKRDPLQHGGWKVAMADLMISLMCLFLVLWILQVVDVEDQKKLLNYFAYGNDPVQHHGTTETGGNSVNPLPLPSVATSHYDADLHRINDTSVLSGEFNSQQELEVLAERVKQELAGIDALGSVAVLITPQGLKLVIADSEKGPMFYRGGAKVTPFYQDLLLSLARLLANIENKMIITGHTDASRFKGGRTTNWELSSNRANSARYYLDKGGLHERHIFQVSGMSDTAPIDLENPDSGINRRIELYILTAETLRQLNEVYKDLTAFSLDESKPPLDERELTSLVDKSKQKAIQEAARNQPTTPFEVMKRYD</sequence>
<feature type="compositionally biased region" description="Basic and acidic residues" evidence="8">
    <location>
        <begin position="287"/>
        <end position="299"/>
    </location>
</feature>
<keyword evidence="11" id="KW-0282">Flagellum</keyword>
<keyword evidence="12" id="KW-1185">Reference proteome</keyword>
<proteinExistence type="inferred from homology"/>
<dbReference type="PROSITE" id="PS51123">
    <property type="entry name" value="OMPA_2"/>
    <property type="match status" value="1"/>
</dbReference>
<name>A0ABQ0JFM0_9VIBR</name>
<dbReference type="SUPFAM" id="SSF103088">
    <property type="entry name" value="OmpA-like"/>
    <property type="match status" value="1"/>
</dbReference>
<keyword evidence="6 7" id="KW-0472">Membrane</keyword>
<organism evidence="11 12">
    <name type="scientific">Vibrio variabilis</name>
    <dbReference type="NCBI Taxonomy" id="990271"/>
    <lineage>
        <taxon>Bacteria</taxon>
        <taxon>Pseudomonadati</taxon>
        <taxon>Pseudomonadota</taxon>
        <taxon>Gammaproteobacteria</taxon>
        <taxon>Vibrionales</taxon>
        <taxon>Vibrionaceae</taxon>
        <taxon>Vibrio</taxon>
    </lineage>
</organism>
<dbReference type="InterPro" id="IPR036737">
    <property type="entry name" value="OmpA-like_sf"/>
</dbReference>
<evidence type="ECO:0000256" key="9">
    <source>
        <dbReference type="SAM" id="Phobius"/>
    </source>
</evidence>
<dbReference type="PANTHER" id="PTHR30329">
    <property type="entry name" value="STATOR ELEMENT OF FLAGELLAR MOTOR COMPLEX"/>
    <property type="match status" value="1"/>
</dbReference>
<evidence type="ECO:0000256" key="6">
    <source>
        <dbReference type="ARBA" id="ARBA00023136"/>
    </source>
</evidence>
<evidence type="ECO:0000256" key="4">
    <source>
        <dbReference type="ARBA" id="ARBA00022692"/>
    </source>
</evidence>
<evidence type="ECO:0000256" key="7">
    <source>
        <dbReference type="PROSITE-ProRule" id="PRU00473"/>
    </source>
</evidence>
<evidence type="ECO:0000256" key="2">
    <source>
        <dbReference type="ARBA" id="ARBA00008914"/>
    </source>
</evidence>
<keyword evidence="5 9" id="KW-1133">Transmembrane helix</keyword>
<protein>
    <submittedName>
        <fullName evidence="11">Flagellar motor rotation protein MotB</fullName>
    </submittedName>
</protein>
<reference evidence="12" key="1">
    <citation type="submission" date="2014-09" db="EMBL/GenBank/DDBJ databases">
        <title>Vibrio variabilis JCM 19239. (C206) whole genome shotgun sequence.</title>
        <authorList>
            <person name="Sawabe T."/>
            <person name="Meirelles P."/>
            <person name="Nakanishi M."/>
            <person name="Sayaka M."/>
            <person name="Hattori M."/>
            <person name="Ohkuma M."/>
        </authorList>
    </citation>
    <scope>NUCLEOTIDE SEQUENCE [LARGE SCALE GENOMIC DNA]</scope>
    <source>
        <strain evidence="12">JCM 19239</strain>
    </source>
</reference>
<dbReference type="InterPro" id="IPR006665">
    <property type="entry name" value="OmpA-like"/>
</dbReference>
<feature type="transmembrane region" description="Helical" evidence="9">
    <location>
        <begin position="21"/>
        <end position="44"/>
    </location>
</feature>
<feature type="domain" description="OmpA-like" evidence="10">
    <location>
        <begin position="144"/>
        <end position="262"/>
    </location>
</feature>
<keyword evidence="11" id="KW-0969">Cilium</keyword>
<accession>A0ABQ0JFM0</accession>
<dbReference type="Gene3D" id="3.30.1330.60">
    <property type="entry name" value="OmpA-like domain"/>
    <property type="match status" value="1"/>
</dbReference>